<dbReference type="InterPro" id="IPR014001">
    <property type="entry name" value="Helicase_ATP-bd"/>
</dbReference>
<feature type="compositionally biased region" description="Polar residues" evidence="9">
    <location>
        <begin position="2030"/>
        <end position="2041"/>
    </location>
</feature>
<dbReference type="SMART" id="SM00490">
    <property type="entry name" value="HELICc"/>
    <property type="match status" value="1"/>
</dbReference>
<dbReference type="Proteomes" id="UP001373714">
    <property type="component" value="Unassembled WGS sequence"/>
</dbReference>
<dbReference type="InterPro" id="IPR001650">
    <property type="entry name" value="Helicase_C-like"/>
</dbReference>
<dbReference type="InterPro" id="IPR027417">
    <property type="entry name" value="P-loop_NTPase"/>
</dbReference>
<comment type="similarity">
    <text evidence="2">Belongs to the SNF2/RAD54 helicase family.</text>
</comment>
<feature type="compositionally biased region" description="Basic and acidic residues" evidence="9">
    <location>
        <begin position="213"/>
        <end position="236"/>
    </location>
</feature>
<feature type="region of interest" description="Disordered" evidence="9">
    <location>
        <begin position="2061"/>
        <end position="2268"/>
    </location>
</feature>
<dbReference type="SUPFAM" id="SSF52540">
    <property type="entry name" value="P-loop containing nucleoside triphosphate hydrolases"/>
    <property type="match status" value="2"/>
</dbReference>
<evidence type="ECO:0000259" key="10">
    <source>
        <dbReference type="PROSITE" id="PS51192"/>
    </source>
</evidence>
<dbReference type="GO" id="GO:0016887">
    <property type="term" value="F:ATP hydrolysis activity"/>
    <property type="evidence" value="ECO:0007669"/>
    <property type="project" value="InterPro"/>
</dbReference>
<dbReference type="Gene3D" id="3.40.50.10810">
    <property type="entry name" value="Tandem AAA-ATPase domain"/>
    <property type="match status" value="1"/>
</dbReference>
<dbReference type="PROSITE" id="PS51194">
    <property type="entry name" value="HELICASE_CTER"/>
    <property type="match status" value="1"/>
</dbReference>
<dbReference type="GO" id="GO:0005524">
    <property type="term" value="F:ATP binding"/>
    <property type="evidence" value="ECO:0007669"/>
    <property type="project" value="UniProtKB-KW"/>
</dbReference>
<feature type="compositionally biased region" description="Polar residues" evidence="9">
    <location>
        <begin position="2070"/>
        <end position="2109"/>
    </location>
</feature>
<feature type="region of interest" description="Disordered" evidence="9">
    <location>
        <begin position="1996"/>
        <end position="2041"/>
    </location>
</feature>
<gene>
    <name evidence="12" type="ORF">TWF730_001641</name>
</gene>
<feature type="compositionally biased region" description="Basic and acidic residues" evidence="9">
    <location>
        <begin position="1245"/>
        <end position="1272"/>
    </location>
</feature>
<feature type="compositionally biased region" description="Acidic residues" evidence="9">
    <location>
        <begin position="682"/>
        <end position="703"/>
    </location>
</feature>
<evidence type="ECO:0000256" key="3">
    <source>
        <dbReference type="ARBA" id="ARBA00022741"/>
    </source>
</evidence>
<keyword evidence="8" id="KW-0539">Nucleus</keyword>
<keyword evidence="3" id="KW-0547">Nucleotide-binding</keyword>
<feature type="region of interest" description="Disordered" evidence="9">
    <location>
        <begin position="1955"/>
        <end position="1981"/>
    </location>
</feature>
<evidence type="ECO:0000256" key="5">
    <source>
        <dbReference type="ARBA" id="ARBA00022806"/>
    </source>
</evidence>
<feature type="region of interest" description="Disordered" evidence="9">
    <location>
        <begin position="678"/>
        <end position="703"/>
    </location>
</feature>
<feature type="region of interest" description="Disordered" evidence="9">
    <location>
        <begin position="1675"/>
        <end position="1695"/>
    </location>
</feature>
<dbReference type="PANTHER" id="PTHR45797:SF1">
    <property type="entry name" value="HELICASE ARIP4"/>
    <property type="match status" value="1"/>
</dbReference>
<evidence type="ECO:0000259" key="11">
    <source>
        <dbReference type="PROSITE" id="PS51194"/>
    </source>
</evidence>
<accession>A0AAV9UKF2</accession>
<dbReference type="Pfam" id="PF00271">
    <property type="entry name" value="Helicase_C"/>
    <property type="match status" value="1"/>
</dbReference>
<feature type="compositionally biased region" description="Polar residues" evidence="9">
    <location>
        <begin position="2219"/>
        <end position="2228"/>
    </location>
</feature>
<evidence type="ECO:0000256" key="2">
    <source>
        <dbReference type="ARBA" id="ARBA00007025"/>
    </source>
</evidence>
<evidence type="ECO:0000256" key="8">
    <source>
        <dbReference type="ARBA" id="ARBA00023242"/>
    </source>
</evidence>
<dbReference type="PANTHER" id="PTHR45797">
    <property type="entry name" value="RAD54-LIKE"/>
    <property type="match status" value="1"/>
</dbReference>
<dbReference type="SUPFAM" id="SSF47769">
    <property type="entry name" value="SAM/Pointed domain"/>
    <property type="match status" value="1"/>
</dbReference>
<evidence type="ECO:0000256" key="1">
    <source>
        <dbReference type="ARBA" id="ARBA00004123"/>
    </source>
</evidence>
<dbReference type="InterPro" id="IPR049730">
    <property type="entry name" value="SNF2/RAD54-like_C"/>
</dbReference>
<evidence type="ECO:0000313" key="13">
    <source>
        <dbReference type="Proteomes" id="UP001373714"/>
    </source>
</evidence>
<dbReference type="Pfam" id="PF00176">
    <property type="entry name" value="SNF2-rel_dom"/>
    <property type="match status" value="1"/>
</dbReference>
<dbReference type="GO" id="GO:0005634">
    <property type="term" value="C:nucleus"/>
    <property type="evidence" value="ECO:0007669"/>
    <property type="project" value="UniProtKB-SubCell"/>
</dbReference>
<keyword evidence="4" id="KW-0378">Hydrolase</keyword>
<feature type="compositionally biased region" description="Acidic residues" evidence="9">
    <location>
        <begin position="1682"/>
        <end position="1695"/>
    </location>
</feature>
<keyword evidence="6" id="KW-0067">ATP-binding</keyword>
<evidence type="ECO:0000256" key="9">
    <source>
        <dbReference type="SAM" id="MobiDB-lite"/>
    </source>
</evidence>
<organism evidence="12 13">
    <name type="scientific">Orbilia blumenaviensis</name>
    <dbReference type="NCBI Taxonomy" id="1796055"/>
    <lineage>
        <taxon>Eukaryota</taxon>
        <taxon>Fungi</taxon>
        <taxon>Dikarya</taxon>
        <taxon>Ascomycota</taxon>
        <taxon>Pezizomycotina</taxon>
        <taxon>Orbiliomycetes</taxon>
        <taxon>Orbiliales</taxon>
        <taxon>Orbiliaceae</taxon>
        <taxon>Orbilia</taxon>
    </lineage>
</organism>
<dbReference type="Gene3D" id="1.10.150.50">
    <property type="entry name" value="Transcription Factor, Ets-1"/>
    <property type="match status" value="1"/>
</dbReference>
<protein>
    <submittedName>
        <fullName evidence="12">Uncharacterized protein</fullName>
    </submittedName>
</protein>
<evidence type="ECO:0000256" key="6">
    <source>
        <dbReference type="ARBA" id="ARBA00022840"/>
    </source>
</evidence>
<dbReference type="GO" id="GO:0004386">
    <property type="term" value="F:helicase activity"/>
    <property type="evidence" value="ECO:0007669"/>
    <property type="project" value="UniProtKB-KW"/>
</dbReference>
<feature type="region of interest" description="Disordered" evidence="9">
    <location>
        <begin position="290"/>
        <end position="319"/>
    </location>
</feature>
<dbReference type="EMBL" id="JAVHNS010000010">
    <property type="protein sequence ID" value="KAK6342162.1"/>
    <property type="molecule type" value="Genomic_DNA"/>
</dbReference>
<dbReference type="Gene3D" id="3.40.50.300">
    <property type="entry name" value="P-loop containing nucleotide triphosphate hydrolases"/>
    <property type="match status" value="1"/>
</dbReference>
<dbReference type="CDD" id="cd18793">
    <property type="entry name" value="SF2_C_SNF"/>
    <property type="match status" value="1"/>
</dbReference>
<evidence type="ECO:0000313" key="12">
    <source>
        <dbReference type="EMBL" id="KAK6342162.1"/>
    </source>
</evidence>
<keyword evidence="13" id="KW-1185">Reference proteome</keyword>
<feature type="compositionally biased region" description="Basic and acidic residues" evidence="9">
    <location>
        <begin position="2205"/>
        <end position="2214"/>
    </location>
</feature>
<evidence type="ECO:0000256" key="7">
    <source>
        <dbReference type="ARBA" id="ARBA00023125"/>
    </source>
</evidence>
<feature type="compositionally biased region" description="Acidic residues" evidence="9">
    <location>
        <begin position="190"/>
        <end position="200"/>
    </location>
</feature>
<keyword evidence="5" id="KW-0347">Helicase</keyword>
<feature type="compositionally biased region" description="Basic and acidic residues" evidence="9">
    <location>
        <begin position="2174"/>
        <end position="2187"/>
    </location>
</feature>
<feature type="compositionally biased region" description="Polar residues" evidence="9">
    <location>
        <begin position="2190"/>
        <end position="2201"/>
    </location>
</feature>
<dbReference type="InterPro" id="IPR013761">
    <property type="entry name" value="SAM/pointed_sf"/>
</dbReference>
<feature type="region of interest" description="Disordered" evidence="9">
    <location>
        <begin position="1442"/>
        <end position="1467"/>
    </location>
</feature>
<feature type="domain" description="Helicase ATP-binding" evidence="10">
    <location>
        <begin position="1320"/>
        <end position="1535"/>
    </location>
</feature>
<comment type="caution">
    <text evidence="12">The sequence shown here is derived from an EMBL/GenBank/DDBJ whole genome shotgun (WGS) entry which is preliminary data.</text>
</comment>
<feature type="compositionally biased region" description="Basic residues" evidence="9">
    <location>
        <begin position="298"/>
        <end position="319"/>
    </location>
</feature>
<sequence>MDESALPALGSTAKYPQDWTAEEVVTFLSRPRRPPPVRRFFQTDTGRAIFLDNDITGDILLDESFTKETLKEELGIRQVGLRISLWGVILELRRRYPLRSVIDLTDELLLPPPGVEEASLALEDGRSELANEDYGLHLQPETRVLKFGSLQRYADEAMLDPRVEWSGRLIPTPTMLVTREAHSVYRPDGDDVSNEDDEETSNPQQIPASRSPHLSEYDNDLDVRDTKRRRLDDTGEVHIPTGSASTLVTLSKSRHAGTSNPQPDFHIVTEDLPGMEDIPPIQGELDDVTPGEEALGSKPRHLSPRLRQRTRAVWSRRPHQPRAKTYIDRTPLTASDMALVGDDLDDTDRFVICKKVSPGTRMGAVRLMNAFLHKKSTDTAIIDGKFHLAYRHHTLRHLHRYKRDAITIINDERTQVGENIKGHIADFPNLDVRDQLYRRKSDRVQLMDAAAGNEVDLKWMDPWQQVEDDGYYQALGEKHDLLARFQEDDQFIPVHYTEGSPGLDSETERELRREQVSYERTRARMNSGNPLTQQEMEEVWNQVKDHVTGLWRERALPVLEKSRFKHWTSAQREGVRKDIVVHSIKRVNEIEQRLRTHWEGYLRSIWYSIAELRKFMIANSKVSIQDREEAIWWRDALQGKRPERPDSPLSSRFISRRKVAGGAVVGGRLTVVGVNAEGEPAVMDEEDLDDTDGDDSDDSEDEECDWGQFIVDDGTYDEGHDEIKEKNNAVLKQLKNRYRDDELAASVVLEDADYKEENPKARRRKAQQLTRAVVQNANKDIELPDAERLTEDGVNPQLQQAERKLARASSDSFKWFSNELSGVAPAGDERSTSPVAEDTIPIVNKPIKSALESTTKPTDIIANHGSDYGDTGPFIIEQGTPACQPSTPQPAIKPEPGLQPPITVDVSGVIDLTDDTPIQTPTKIANTAKVPTPGPSNATTGGRSRLLTMLEEDMLDEQTQIEIAIAESMETARRDGVRLSPSLPLVDESQVVQQDLLESPSTTSAVRPKPTERPVICQPLDMITNFWKRDLQAQYDSDPESLLTLGQFLKLERTKNSLKHILKKTLDCWDISHGKAVNTAPLGINEEERPNYDMLAKLYSTYSFPYPKGINSKMQRKQLEEMSNFSKFMRCLSKTLGEVIEYEEGRQDATLIENGGSSKKPQAAGQSPKRPISLENNANMQVISNDKESAKNKGKGKSKQTTFASMLDTDSEDDTPLSQRSLLDVVSEAEASRSGTSTPRRQRIHRTERIDQETQRIRQQNDRERTKLKARERRGLKAGQTSDLVNLGHLAKDDPIYFPSGDHPLYDFQKDGVRFLWRNIIVSEKRTGALLAHTMGMGKTRQVITVLCAIADAASSERPQTFNQIPQELREMRALIVCPPGLIQNWAEEISKWADDSLAPVHLVTQALNKSERIEAIKSWAADGTILIIGYESFTQLCRKSESLQGQDKTTSHPSTDRVDDPNAPPEEAAGIQDILLNVPTIVVADEAHKIKTKTTQVARLFRRFKTRARIAMTGSPLANDLTEYFHIMTWVDPEYAGDEAEFNNNFKLPIRDGLYINSLPDEVRESNKKQRELTTLWGPKMNRVNMKQIKGLEDTLPPKTEFLITLPLTELQFKLYGFYAKEAKRDTEEGYYSGFFDFVSQLGVLLNHPALFWKAFERRQAKKKAKLEGAAKEAGTIEVSSSDEDVGLEQSDERDVQEELDSQQAILGADRAVSNQLQAVIAATENLEDPIHSYRVQVLLRILGSCIKIKEKVLVFSQSVETLKYIGDVLDKQEIKFVRITGAVSTAKRQTITKGFNDEDSDKFVFLISTKAGGLGLNIQAASRIVVFDSQFSPQDEEQAVGRAYRLGQKKHVFVYRFRVGGTLEDVIHNNSLLKMSLAARLVDRTTPARRAKKSEAADWFRPPRYIERDKAGFESMKGKDPKVMDEFLEENWLRELVTQDMYEVHYEEPVIEEDAGEASGTKGDGVEGVSGVSDGTEQPERMDIDQITTASAITVGPTQQANVGARQTHRPDTTKNPIPPTPQPSTPNRATGNKPSVYNSTISRTAQGRENLQALMKSLAKAKEDGESSTISPSTGRIIAPQSTPTTSAGLVNASAGPSTIRDTLSQRAKRDMSAGKKRLKQLKRDQTAGPVPVPSPLVLPSHASPHVLPSQRDSDSSFQNPPTPTAPLSDRPGHRQNERSRPDSISRMISQPRTGQSSRSHRPADDARDQRMGSASHHQGSQRSRGQAPPHMQSRSRGNSPPRRQDPERSRYTHTQRPSSPRGRR</sequence>
<dbReference type="SMART" id="SM00487">
    <property type="entry name" value="DEXDc"/>
    <property type="match status" value="1"/>
</dbReference>
<feature type="region of interest" description="Disordered" evidence="9">
    <location>
        <begin position="1150"/>
        <end position="1272"/>
    </location>
</feature>
<feature type="compositionally biased region" description="Polar residues" evidence="9">
    <location>
        <begin position="1174"/>
        <end position="1184"/>
    </location>
</feature>
<dbReference type="InterPro" id="IPR000330">
    <property type="entry name" value="SNF2_N"/>
</dbReference>
<keyword evidence="7" id="KW-0238">DNA-binding</keyword>
<dbReference type="Pfam" id="PF24580">
    <property type="entry name" value="DUF7607"/>
    <property type="match status" value="1"/>
</dbReference>
<feature type="compositionally biased region" description="Polar residues" evidence="9">
    <location>
        <begin position="1442"/>
        <end position="1454"/>
    </location>
</feature>
<dbReference type="GO" id="GO:0003677">
    <property type="term" value="F:DNA binding"/>
    <property type="evidence" value="ECO:0007669"/>
    <property type="project" value="UniProtKB-KW"/>
</dbReference>
<feature type="domain" description="Helicase C-terminal" evidence="11">
    <location>
        <begin position="1742"/>
        <end position="1891"/>
    </location>
</feature>
<evidence type="ECO:0000256" key="4">
    <source>
        <dbReference type="ARBA" id="ARBA00022801"/>
    </source>
</evidence>
<dbReference type="PROSITE" id="PS51192">
    <property type="entry name" value="HELICASE_ATP_BIND_1"/>
    <property type="match status" value="1"/>
</dbReference>
<feature type="region of interest" description="Disordered" evidence="9">
    <location>
        <begin position="184"/>
        <end position="248"/>
    </location>
</feature>
<dbReference type="InterPro" id="IPR044574">
    <property type="entry name" value="ARIP4-like"/>
</dbReference>
<dbReference type="InterPro" id="IPR056026">
    <property type="entry name" value="DUF7607"/>
</dbReference>
<comment type="subcellular location">
    <subcellularLocation>
        <location evidence="1">Nucleus</location>
    </subcellularLocation>
</comment>
<reference evidence="12 13" key="1">
    <citation type="submission" date="2019-10" db="EMBL/GenBank/DDBJ databases">
        <authorList>
            <person name="Palmer J.M."/>
        </authorList>
    </citation>
    <scope>NUCLEOTIDE SEQUENCE [LARGE SCALE GENOMIC DNA]</scope>
    <source>
        <strain evidence="12 13">TWF730</strain>
    </source>
</reference>
<dbReference type="InterPro" id="IPR038718">
    <property type="entry name" value="SNF2-like_sf"/>
</dbReference>
<name>A0AAV9UKF2_9PEZI</name>
<proteinExistence type="inferred from homology"/>